<dbReference type="PANTHER" id="PTHR13696:SF96">
    <property type="entry name" value="COBQ_COBB_MIND_PARA NUCLEOTIDE BINDING DOMAIN-CONTAINING PROTEIN"/>
    <property type="match status" value="1"/>
</dbReference>
<evidence type="ECO:0000259" key="1">
    <source>
        <dbReference type="Pfam" id="PF01656"/>
    </source>
</evidence>
<dbReference type="InterPro" id="IPR050678">
    <property type="entry name" value="DNA_Partitioning_ATPase"/>
</dbReference>
<dbReference type="Proteomes" id="UP000035929">
    <property type="component" value="Unassembled WGS sequence"/>
</dbReference>
<name>A0A0J6SRB0_9HYPH</name>
<dbReference type="NCBIfam" id="NF041546">
    <property type="entry name" value="ParA_partition"/>
    <property type="match status" value="1"/>
</dbReference>
<dbReference type="InterPro" id="IPR002586">
    <property type="entry name" value="CobQ/CobB/MinD/ParA_Nub-bd_dom"/>
</dbReference>
<sequence>MIIGVLNQKGGVGKTTIATNLAAVIAKAGYRVLLVDADPQGSSMAWSSVREAEPLFPVISMAKPTLHRDLPEIAADYDVVIVDGAPRVNDLGRAAILASDIVLMPVQPSPYDVWASADTVQLVKEAQQFKENIKPVFVVNRKIVNTAIGRDVRNALSQFDFPILPVEICQRVGFAESASQGLAVIETDPKSDAAQEISQLAAQLVDMKAKPKTKKERKAA</sequence>
<evidence type="ECO:0000313" key="2">
    <source>
        <dbReference type="EMBL" id="KMO36112.1"/>
    </source>
</evidence>
<organism evidence="2 3">
    <name type="scientific">Methylobacterium aquaticum</name>
    <dbReference type="NCBI Taxonomy" id="270351"/>
    <lineage>
        <taxon>Bacteria</taxon>
        <taxon>Pseudomonadati</taxon>
        <taxon>Pseudomonadota</taxon>
        <taxon>Alphaproteobacteria</taxon>
        <taxon>Hyphomicrobiales</taxon>
        <taxon>Methylobacteriaceae</taxon>
        <taxon>Methylobacterium</taxon>
    </lineage>
</organism>
<dbReference type="Gene3D" id="3.40.50.300">
    <property type="entry name" value="P-loop containing nucleotide triphosphate hydrolases"/>
    <property type="match status" value="1"/>
</dbReference>
<comment type="caution">
    <text evidence="2">The sequence shown here is derived from an EMBL/GenBank/DDBJ whole genome shotgun (WGS) entry which is preliminary data.</text>
</comment>
<dbReference type="InterPro" id="IPR027417">
    <property type="entry name" value="P-loop_NTPase"/>
</dbReference>
<dbReference type="PANTHER" id="PTHR13696">
    <property type="entry name" value="P-LOOP CONTAINING NUCLEOSIDE TRIPHOSPHATE HYDROLASE"/>
    <property type="match status" value="1"/>
</dbReference>
<proteinExistence type="predicted"/>
<dbReference type="PIRSF" id="PIRSF009320">
    <property type="entry name" value="Nuc_binding_HP_1000"/>
    <property type="match status" value="1"/>
</dbReference>
<evidence type="ECO:0000313" key="3">
    <source>
        <dbReference type="Proteomes" id="UP000035929"/>
    </source>
</evidence>
<feature type="domain" description="CobQ/CobB/MinD/ParA nucleotide binding" evidence="1">
    <location>
        <begin position="4"/>
        <end position="182"/>
    </location>
</feature>
<dbReference type="OrthoDB" id="9804460at2"/>
<dbReference type="EMBL" id="LABX01000074">
    <property type="protein sequence ID" value="KMO36112.1"/>
    <property type="molecule type" value="Genomic_DNA"/>
</dbReference>
<dbReference type="AlphaFoldDB" id="A0A0J6SRB0"/>
<gene>
    <name evidence="2" type="ORF">VP06_10650</name>
</gene>
<dbReference type="InterPro" id="IPR048089">
    <property type="entry name" value="McdA"/>
</dbReference>
<dbReference type="Pfam" id="PF01656">
    <property type="entry name" value="CbiA"/>
    <property type="match status" value="1"/>
</dbReference>
<dbReference type="CDD" id="cd02042">
    <property type="entry name" value="ParAB_family"/>
    <property type="match status" value="1"/>
</dbReference>
<dbReference type="RefSeq" id="WP_048463739.1">
    <property type="nucleotide sequence ID" value="NZ_LABX01000074.1"/>
</dbReference>
<dbReference type="PATRIC" id="fig|270351.6.peg.7044"/>
<accession>A0A0J6SRB0</accession>
<protein>
    <submittedName>
        <fullName evidence="2">Cobyrinic acid a,c-diamide synthase</fullName>
    </submittedName>
</protein>
<reference evidence="2 3" key="1">
    <citation type="submission" date="2015-03" db="EMBL/GenBank/DDBJ databases">
        <title>Genome sequencing of Methylobacterium aquaticum DSM16371 type strain.</title>
        <authorList>
            <person name="Chaudhry V."/>
            <person name="Patil P.B."/>
        </authorList>
    </citation>
    <scope>NUCLEOTIDE SEQUENCE [LARGE SCALE GENOMIC DNA]</scope>
    <source>
        <strain evidence="2 3">DSM 16371</strain>
    </source>
</reference>
<dbReference type="SUPFAM" id="SSF52540">
    <property type="entry name" value="P-loop containing nucleoside triphosphate hydrolases"/>
    <property type="match status" value="1"/>
</dbReference>